<feature type="region of interest" description="Disordered" evidence="1">
    <location>
        <begin position="162"/>
        <end position="190"/>
    </location>
</feature>
<evidence type="ECO:0000313" key="3">
    <source>
        <dbReference type="EMBL" id="GAA2156510.1"/>
    </source>
</evidence>
<feature type="region of interest" description="Disordered" evidence="1">
    <location>
        <begin position="116"/>
        <end position="139"/>
    </location>
</feature>
<evidence type="ECO:0000256" key="2">
    <source>
        <dbReference type="SAM" id="Phobius"/>
    </source>
</evidence>
<reference evidence="3 4" key="1">
    <citation type="journal article" date="2019" name="Int. J. Syst. Evol. Microbiol.">
        <title>The Global Catalogue of Microorganisms (GCM) 10K type strain sequencing project: providing services to taxonomists for standard genome sequencing and annotation.</title>
        <authorList>
            <consortium name="The Broad Institute Genomics Platform"/>
            <consortium name="The Broad Institute Genome Sequencing Center for Infectious Disease"/>
            <person name="Wu L."/>
            <person name="Ma J."/>
        </authorList>
    </citation>
    <scope>NUCLEOTIDE SEQUENCE [LARGE SCALE GENOMIC DNA]</scope>
    <source>
        <strain evidence="3 4">JCM 14560</strain>
    </source>
</reference>
<dbReference type="Proteomes" id="UP001422759">
    <property type="component" value="Unassembled WGS sequence"/>
</dbReference>
<keyword evidence="2" id="KW-1133">Transmembrane helix</keyword>
<feature type="transmembrane region" description="Helical" evidence="2">
    <location>
        <begin position="38"/>
        <end position="57"/>
    </location>
</feature>
<keyword evidence="2" id="KW-0472">Membrane</keyword>
<keyword evidence="2" id="KW-0812">Transmembrane</keyword>
<evidence type="ECO:0000256" key="1">
    <source>
        <dbReference type="SAM" id="MobiDB-lite"/>
    </source>
</evidence>
<gene>
    <name evidence="3" type="ORF">GCM10009760_57550</name>
</gene>
<protein>
    <submittedName>
        <fullName evidence="3">Uncharacterized protein</fullName>
    </submittedName>
</protein>
<proteinExistence type="predicted"/>
<keyword evidence="4" id="KW-1185">Reference proteome</keyword>
<feature type="compositionally biased region" description="Pro residues" evidence="1">
    <location>
        <begin position="117"/>
        <end position="133"/>
    </location>
</feature>
<accession>A0ABN3A957</accession>
<dbReference type="EMBL" id="BAAANT010000052">
    <property type="protein sequence ID" value="GAA2156510.1"/>
    <property type="molecule type" value="Genomic_DNA"/>
</dbReference>
<organism evidence="3 4">
    <name type="scientific">Kitasatospora kazusensis</name>
    <dbReference type="NCBI Taxonomy" id="407974"/>
    <lineage>
        <taxon>Bacteria</taxon>
        <taxon>Bacillati</taxon>
        <taxon>Actinomycetota</taxon>
        <taxon>Actinomycetes</taxon>
        <taxon>Kitasatosporales</taxon>
        <taxon>Streptomycetaceae</taxon>
        <taxon>Kitasatospora</taxon>
    </lineage>
</organism>
<name>A0ABN3A957_9ACTN</name>
<feature type="transmembrane region" description="Helical" evidence="2">
    <location>
        <begin position="69"/>
        <end position="90"/>
    </location>
</feature>
<feature type="compositionally biased region" description="Basic and acidic residues" evidence="1">
    <location>
        <begin position="162"/>
        <end position="175"/>
    </location>
</feature>
<sequence>MGKSQFEGENGETSVNRTKRVPGAEAVRAVVRAVRESPGWFAAVVGAVLCVLGWYGVSGEALTARQLPYLASATVPGAALIVAGAVLAAARAPGRGGPGDLTDRRVEVLYTLLVEQPPDPDPVPDPGAPPPGSAPGGAALLALPEGTLYHRPGCLLVAGKDRAEPVDGPRLRERGLAPCPVCEPAPGRTD</sequence>
<comment type="caution">
    <text evidence="3">The sequence shown here is derived from an EMBL/GenBank/DDBJ whole genome shotgun (WGS) entry which is preliminary data.</text>
</comment>
<evidence type="ECO:0000313" key="4">
    <source>
        <dbReference type="Proteomes" id="UP001422759"/>
    </source>
</evidence>